<name>A0ABS5PQ85_9FIRM</name>
<protein>
    <recommendedName>
        <fullName evidence="3">MerR HTH family regulatory protein</fullName>
    </recommendedName>
</protein>
<gene>
    <name evidence="1" type="ORF">KHM83_07585</name>
</gene>
<accession>A0ABS5PQ85</accession>
<proteinExistence type="predicted"/>
<comment type="caution">
    <text evidence="1">The sequence shown here is derived from an EMBL/GenBank/DDBJ whole genome shotgun (WGS) entry which is preliminary data.</text>
</comment>
<organism evidence="1 2">
    <name type="scientific">Fusibacter paucivorans</name>
    <dbReference type="NCBI Taxonomy" id="76009"/>
    <lineage>
        <taxon>Bacteria</taxon>
        <taxon>Bacillati</taxon>
        <taxon>Bacillota</taxon>
        <taxon>Clostridia</taxon>
        <taxon>Eubacteriales</taxon>
        <taxon>Eubacteriales Family XII. Incertae Sedis</taxon>
        <taxon>Fusibacter</taxon>
    </lineage>
</organism>
<dbReference type="RefSeq" id="WP_213236398.1">
    <property type="nucleotide sequence ID" value="NZ_JAHBCL010000011.1"/>
</dbReference>
<sequence length="142" mass="16346">MYKISEAAELIGVEKVDIFEKMITHKAILDPNIKKIEGVTYFEERGIAILKTLFFGTQSGEEKLTEEGAETIAPEKRVVKVRSKFERERDILYDKILILKHELVNLDDELSMKDDMLLSYQKKLIEDLDAISKLQTALSKKV</sequence>
<dbReference type="EMBL" id="JAHBCL010000011">
    <property type="protein sequence ID" value="MBS7526536.1"/>
    <property type="molecule type" value="Genomic_DNA"/>
</dbReference>
<keyword evidence="2" id="KW-1185">Reference proteome</keyword>
<evidence type="ECO:0000313" key="1">
    <source>
        <dbReference type="EMBL" id="MBS7526536.1"/>
    </source>
</evidence>
<dbReference type="Proteomes" id="UP000746471">
    <property type="component" value="Unassembled WGS sequence"/>
</dbReference>
<evidence type="ECO:0000313" key="2">
    <source>
        <dbReference type="Proteomes" id="UP000746471"/>
    </source>
</evidence>
<reference evidence="1 2" key="1">
    <citation type="submission" date="2021-05" db="EMBL/GenBank/DDBJ databases">
        <title>Fusibacter ferrireducens sp. nov., an anaerobic, sulfur- and Fe-reducing bacterium isolated from the mangrove sediment.</title>
        <authorList>
            <person name="Qiu D."/>
        </authorList>
    </citation>
    <scope>NUCLEOTIDE SEQUENCE [LARGE SCALE GENOMIC DNA]</scope>
    <source>
        <strain evidence="1 2">DSM 12116</strain>
    </source>
</reference>
<evidence type="ECO:0008006" key="3">
    <source>
        <dbReference type="Google" id="ProtNLM"/>
    </source>
</evidence>